<sequence>MKKSQSYIGARNGIVFCVDDYKEGKTSGRLYHAYKRDAEVLNSLEEMIFYMEDFFNSISFPFPGTEDRTFRAVKKNENKKERMIKVMKDEELLEQHGDKGTFIIRVQQRQHSSWQGLVTWVDEDKTVPFRSALELIKLIDGALGE</sequence>
<comment type="caution">
    <text evidence="1">The sequence shown here is derived from an EMBL/GenBank/DDBJ whole genome shotgun (WGS) entry which is preliminary data.</text>
</comment>
<dbReference type="Proteomes" id="UP000245845">
    <property type="component" value="Unassembled WGS sequence"/>
</dbReference>
<name>A0A2Y9BKK8_9FIRM</name>
<keyword evidence="2" id="KW-1185">Reference proteome</keyword>
<reference evidence="1 2" key="1">
    <citation type="submission" date="2018-05" db="EMBL/GenBank/DDBJ databases">
        <title>The Hungate 1000. A catalogue of reference genomes from the rumen microbiome.</title>
        <authorList>
            <person name="Kelly W."/>
        </authorList>
    </citation>
    <scope>NUCLEOTIDE SEQUENCE [LARGE SCALE GENOMIC DNA]</scope>
    <source>
        <strain evidence="1 2">NLAE-zl-C242</strain>
    </source>
</reference>
<evidence type="ECO:0000313" key="2">
    <source>
        <dbReference type="Proteomes" id="UP000245845"/>
    </source>
</evidence>
<protein>
    <submittedName>
        <fullName evidence="1">Uncharacterized protein</fullName>
    </submittedName>
</protein>
<dbReference type="RefSeq" id="WP_242996221.1">
    <property type="nucleotide sequence ID" value="NZ_BAAACK010000022.1"/>
</dbReference>
<gene>
    <name evidence="1" type="ORF">A8806_11641</name>
</gene>
<evidence type="ECO:0000313" key="1">
    <source>
        <dbReference type="EMBL" id="PWJ22866.1"/>
    </source>
</evidence>
<proteinExistence type="predicted"/>
<dbReference type="EMBL" id="QGDL01000016">
    <property type="protein sequence ID" value="PWJ22866.1"/>
    <property type="molecule type" value="Genomic_DNA"/>
</dbReference>
<accession>A0A2Y9BKK8</accession>
<organism evidence="1 2">
    <name type="scientific">Faecalicatena orotica</name>
    <dbReference type="NCBI Taxonomy" id="1544"/>
    <lineage>
        <taxon>Bacteria</taxon>
        <taxon>Bacillati</taxon>
        <taxon>Bacillota</taxon>
        <taxon>Clostridia</taxon>
        <taxon>Lachnospirales</taxon>
        <taxon>Lachnospiraceae</taxon>
        <taxon>Faecalicatena</taxon>
    </lineage>
</organism>
<dbReference type="AlphaFoldDB" id="A0A2Y9BKK8"/>